<sequence length="83" mass="9881">MIRGVYFYDDKQNGFRKSYENCLGNQSIEGLGDTLKSDYYYKKHFITYEELETDISEYLDYYMNKIPIPKFDSLTPSGYRKAT</sequence>
<accession>A0ABX5IP85</accession>
<organism evidence="2 3">
    <name type="scientific">Staphylococcus succinus</name>
    <dbReference type="NCBI Taxonomy" id="61015"/>
    <lineage>
        <taxon>Bacteria</taxon>
        <taxon>Bacillati</taxon>
        <taxon>Bacillota</taxon>
        <taxon>Bacilli</taxon>
        <taxon>Bacillales</taxon>
        <taxon>Staphylococcaceae</taxon>
        <taxon>Staphylococcus</taxon>
    </lineage>
</organism>
<reference evidence="2 3" key="1">
    <citation type="journal article" date="2016" name="Front. Microbiol.">
        <title>Comprehensive Phylogenetic Analysis of Bovine Non-aureus Staphylococci Species Based on Whole-Genome Sequencing.</title>
        <authorList>
            <person name="Naushad S."/>
            <person name="Barkema H.W."/>
            <person name="Luby C."/>
            <person name="Condas L.A."/>
            <person name="Nobrega D.B."/>
            <person name="Carson D.A."/>
            <person name="De Buck J."/>
        </authorList>
    </citation>
    <scope>NUCLEOTIDE SEQUENCE [LARGE SCALE GENOMIC DNA]</scope>
    <source>
        <strain evidence="2 3">SNUC 1084</strain>
    </source>
</reference>
<evidence type="ECO:0000313" key="3">
    <source>
        <dbReference type="Proteomes" id="UP000240859"/>
    </source>
</evidence>
<protein>
    <recommendedName>
        <fullName evidence="1">Integrase catalytic domain-containing protein</fullName>
    </recommendedName>
</protein>
<name>A0ABX5IP85_9STAP</name>
<evidence type="ECO:0000313" key="2">
    <source>
        <dbReference type="EMBL" id="PTI69393.1"/>
    </source>
</evidence>
<dbReference type="Pfam" id="PF13333">
    <property type="entry name" value="rve_2"/>
    <property type="match status" value="1"/>
</dbReference>
<feature type="domain" description="Integrase catalytic" evidence="1">
    <location>
        <begin position="34"/>
        <end position="82"/>
    </location>
</feature>
<gene>
    <name evidence="2" type="ORF">BU057_05360</name>
</gene>
<keyword evidence="3" id="KW-1185">Reference proteome</keyword>
<evidence type="ECO:0000259" key="1">
    <source>
        <dbReference type="Pfam" id="PF13333"/>
    </source>
</evidence>
<dbReference type="InterPro" id="IPR001584">
    <property type="entry name" value="Integrase_cat-core"/>
</dbReference>
<dbReference type="EMBL" id="PZFR01000020">
    <property type="protein sequence ID" value="PTI69393.1"/>
    <property type="molecule type" value="Genomic_DNA"/>
</dbReference>
<proteinExistence type="predicted"/>
<comment type="caution">
    <text evidence="2">The sequence shown here is derived from an EMBL/GenBank/DDBJ whole genome shotgun (WGS) entry which is preliminary data.</text>
</comment>
<dbReference type="Proteomes" id="UP000240859">
    <property type="component" value="Unassembled WGS sequence"/>
</dbReference>